<dbReference type="InterPro" id="IPR011701">
    <property type="entry name" value="MFS"/>
</dbReference>
<evidence type="ECO:0000256" key="1">
    <source>
        <dbReference type="ARBA" id="ARBA00004141"/>
    </source>
</evidence>
<dbReference type="PANTHER" id="PTHR43791:SF32">
    <property type="entry name" value="MAJOR FACILITATOR SUPERFAMILY (MFS) PROFILE DOMAIN-CONTAINING PROTEIN"/>
    <property type="match status" value="1"/>
</dbReference>
<feature type="transmembrane region" description="Helical" evidence="6">
    <location>
        <begin position="192"/>
        <end position="212"/>
    </location>
</feature>
<dbReference type="OrthoDB" id="1935484at2759"/>
<proteinExistence type="predicted"/>
<comment type="subcellular location">
    <subcellularLocation>
        <location evidence="1">Membrane</location>
        <topology evidence="1">Multi-pass membrane protein</topology>
    </subcellularLocation>
</comment>
<feature type="domain" description="Major facilitator superfamily (MFS) profile" evidence="7">
    <location>
        <begin position="63"/>
        <end position="488"/>
    </location>
</feature>
<dbReference type="SUPFAM" id="SSF103473">
    <property type="entry name" value="MFS general substrate transporter"/>
    <property type="match status" value="1"/>
</dbReference>
<sequence length="551" mass="61743">MSSTDSLETKEKPIATVNSLDTVEDGVPTLTIINKETGETTVIRKDWTDEEEKKLVLKLDFIVIPLLFFAFFLLQLDRGNIGNAYTDTNLTKMLQLNNYRINIASALFSIGIVVFEIPFNVALQRLSPSVFLSFQILAWSLVAALQSQFTNLAGFYVTRFLLGSLEAGFIPGSLYYLSTWYKRSELGLRHTFYFYGNFTASAVSGLIAAGILRDLSGVGGLSGWQWIFLLEGVVGIGYSLVFFVFLPDSANHPAAFWNTRWFYFNEKERRIMRDRIYVDDPAKSVSTRKTNHKDVWKTVKKPIPWLHVLITVTSMQTTAALSSYIPLIIRSFGYGVFESNARSSIPQWASMVLLLILSFSSKHIKPRGASVAFVLIWQLASQIALRELPADASATARFTALCFLVTSGAIGHVLNTSWLSINIKNPRERSVALAMLIMAANIGGICGGQILRDNDKPLYRKGFLSLIILDAASIAAILFTIGFYYHQNRKLTKLFGKIDTEDSREESAEKESISAESLHETVYVGFNTNEAIDKEEEENALVKKPKYRFIP</sequence>
<feature type="transmembrane region" description="Helical" evidence="6">
    <location>
        <begin position="345"/>
        <end position="361"/>
    </location>
</feature>
<dbReference type="GO" id="GO:0016020">
    <property type="term" value="C:membrane"/>
    <property type="evidence" value="ECO:0007669"/>
    <property type="project" value="UniProtKB-SubCell"/>
</dbReference>
<feature type="transmembrane region" description="Helical" evidence="6">
    <location>
        <begin position="55"/>
        <end position="74"/>
    </location>
</feature>
<keyword evidence="3 6" id="KW-0812">Transmembrane</keyword>
<feature type="transmembrane region" description="Helical" evidence="6">
    <location>
        <begin position="130"/>
        <end position="149"/>
    </location>
</feature>
<evidence type="ECO:0000256" key="3">
    <source>
        <dbReference type="ARBA" id="ARBA00022692"/>
    </source>
</evidence>
<keyword evidence="2" id="KW-0813">Transport</keyword>
<dbReference type="Proteomes" id="UP000094565">
    <property type="component" value="Chromosome 3"/>
</dbReference>
<dbReference type="PANTHER" id="PTHR43791">
    <property type="entry name" value="PERMEASE-RELATED"/>
    <property type="match status" value="1"/>
</dbReference>
<name>A0A1B2JFX1_PICPA</name>
<dbReference type="Pfam" id="PF07690">
    <property type="entry name" value="MFS_1"/>
    <property type="match status" value="1"/>
</dbReference>
<feature type="transmembrane region" description="Helical" evidence="6">
    <location>
        <begin position="161"/>
        <end position="180"/>
    </location>
</feature>
<accession>A0A1B2JFX1</accession>
<feature type="transmembrane region" description="Helical" evidence="6">
    <location>
        <begin position="101"/>
        <end position="123"/>
    </location>
</feature>
<organism evidence="8 9">
    <name type="scientific">Komagataella pastoris</name>
    <name type="common">Yeast</name>
    <name type="synonym">Pichia pastoris</name>
    <dbReference type="NCBI Taxonomy" id="4922"/>
    <lineage>
        <taxon>Eukaryota</taxon>
        <taxon>Fungi</taxon>
        <taxon>Dikarya</taxon>
        <taxon>Ascomycota</taxon>
        <taxon>Saccharomycotina</taxon>
        <taxon>Pichiomycetes</taxon>
        <taxon>Pichiales</taxon>
        <taxon>Pichiaceae</taxon>
        <taxon>Komagataella</taxon>
    </lineage>
</organism>
<dbReference type="AlphaFoldDB" id="A0A1B2JFX1"/>
<evidence type="ECO:0000259" key="7">
    <source>
        <dbReference type="PROSITE" id="PS50850"/>
    </source>
</evidence>
<keyword evidence="5 6" id="KW-0472">Membrane</keyword>
<feature type="transmembrane region" description="Helical" evidence="6">
    <location>
        <begin position="431"/>
        <end position="451"/>
    </location>
</feature>
<evidence type="ECO:0000256" key="5">
    <source>
        <dbReference type="ARBA" id="ARBA00023136"/>
    </source>
</evidence>
<evidence type="ECO:0000313" key="8">
    <source>
        <dbReference type="EMBL" id="ANZ76745.1"/>
    </source>
</evidence>
<protein>
    <submittedName>
        <fullName evidence="8">BA75_04206T0</fullName>
    </submittedName>
</protein>
<dbReference type="PROSITE" id="PS50850">
    <property type="entry name" value="MFS"/>
    <property type="match status" value="1"/>
</dbReference>
<dbReference type="GO" id="GO:0022857">
    <property type="term" value="F:transmembrane transporter activity"/>
    <property type="evidence" value="ECO:0007669"/>
    <property type="project" value="InterPro"/>
</dbReference>
<dbReference type="InterPro" id="IPR036259">
    <property type="entry name" value="MFS_trans_sf"/>
</dbReference>
<feature type="transmembrane region" description="Helical" evidence="6">
    <location>
        <begin position="397"/>
        <end position="419"/>
    </location>
</feature>
<gene>
    <name evidence="8" type="ORF">ATY40_BA7504206</name>
</gene>
<keyword evidence="4 6" id="KW-1133">Transmembrane helix</keyword>
<dbReference type="InterPro" id="IPR020846">
    <property type="entry name" value="MFS_dom"/>
</dbReference>
<dbReference type="Gene3D" id="1.20.1250.20">
    <property type="entry name" value="MFS general substrate transporter like domains"/>
    <property type="match status" value="1"/>
</dbReference>
<evidence type="ECO:0000256" key="4">
    <source>
        <dbReference type="ARBA" id="ARBA00022989"/>
    </source>
</evidence>
<feature type="transmembrane region" description="Helical" evidence="6">
    <location>
        <begin position="224"/>
        <end position="246"/>
    </location>
</feature>
<evidence type="ECO:0000256" key="2">
    <source>
        <dbReference type="ARBA" id="ARBA00022448"/>
    </source>
</evidence>
<reference evidence="8 9" key="1">
    <citation type="submission" date="2016-02" db="EMBL/GenBank/DDBJ databases">
        <title>Comparative genomic and transcriptomic foundation for Pichia pastoris.</title>
        <authorList>
            <person name="Love K.R."/>
            <person name="Shah K.A."/>
            <person name="Whittaker C.A."/>
            <person name="Wu J."/>
            <person name="Bartlett M.C."/>
            <person name="Ma D."/>
            <person name="Leeson R.L."/>
            <person name="Priest M."/>
            <person name="Young S.K."/>
            <person name="Love J.C."/>
        </authorList>
    </citation>
    <scope>NUCLEOTIDE SEQUENCE [LARGE SCALE GENOMIC DNA]</scope>
    <source>
        <strain evidence="8 9">ATCC 28485</strain>
    </source>
</reference>
<evidence type="ECO:0000256" key="6">
    <source>
        <dbReference type="SAM" id="Phobius"/>
    </source>
</evidence>
<keyword evidence="9" id="KW-1185">Reference proteome</keyword>
<feature type="transmembrane region" description="Helical" evidence="6">
    <location>
        <begin position="368"/>
        <end position="385"/>
    </location>
</feature>
<evidence type="ECO:0000313" key="9">
    <source>
        <dbReference type="Proteomes" id="UP000094565"/>
    </source>
</evidence>
<feature type="transmembrane region" description="Helical" evidence="6">
    <location>
        <begin position="463"/>
        <end position="485"/>
    </location>
</feature>
<dbReference type="EMBL" id="CP014586">
    <property type="protein sequence ID" value="ANZ76745.1"/>
    <property type="molecule type" value="Genomic_DNA"/>
</dbReference>
<feature type="transmembrane region" description="Helical" evidence="6">
    <location>
        <begin position="305"/>
        <end position="325"/>
    </location>
</feature>